<name>W1P037_AMBTC</name>
<feature type="chain" id="PRO_5004807985" evidence="2">
    <location>
        <begin position="40"/>
        <end position="99"/>
    </location>
</feature>
<dbReference type="EMBL" id="KI394767">
    <property type="protein sequence ID" value="ERN01293.1"/>
    <property type="molecule type" value="Genomic_DNA"/>
</dbReference>
<sequence>MLCWEIVVEERANMGDTTQLVVMALVTMLMCLPMPHAHAQGELADPEPVPKPAFSSVSGGSVPLRPHYELAEPLYRRRNEPGLLWTASQVVNLITNNND</sequence>
<reference evidence="4" key="1">
    <citation type="journal article" date="2013" name="Science">
        <title>The Amborella genome and the evolution of flowering plants.</title>
        <authorList>
            <consortium name="Amborella Genome Project"/>
        </authorList>
    </citation>
    <scope>NUCLEOTIDE SEQUENCE [LARGE SCALE GENOMIC DNA]</scope>
</reference>
<keyword evidence="2" id="KW-0732">Signal</keyword>
<proteinExistence type="predicted"/>
<feature type="region of interest" description="Disordered" evidence="1">
    <location>
        <begin position="40"/>
        <end position="59"/>
    </location>
</feature>
<protein>
    <submittedName>
        <fullName evidence="3">Uncharacterized protein</fullName>
    </submittedName>
</protein>
<accession>W1P037</accession>
<keyword evidence="4" id="KW-1185">Reference proteome</keyword>
<evidence type="ECO:0000313" key="3">
    <source>
        <dbReference type="EMBL" id="ERN01293.1"/>
    </source>
</evidence>
<dbReference type="Proteomes" id="UP000017836">
    <property type="component" value="Unassembled WGS sequence"/>
</dbReference>
<dbReference type="HOGENOM" id="CLU_2323517_0_0_1"/>
<feature type="signal peptide" evidence="2">
    <location>
        <begin position="1"/>
        <end position="39"/>
    </location>
</feature>
<dbReference type="AlphaFoldDB" id="W1P037"/>
<dbReference type="Gramene" id="ERN01293">
    <property type="protein sequence ID" value="ERN01293"/>
    <property type="gene ID" value="AMTR_s00002p00252430"/>
</dbReference>
<gene>
    <name evidence="3" type="ORF">AMTR_s00002p00252430</name>
</gene>
<evidence type="ECO:0000256" key="1">
    <source>
        <dbReference type="SAM" id="MobiDB-lite"/>
    </source>
</evidence>
<organism evidence="3 4">
    <name type="scientific">Amborella trichopoda</name>
    <dbReference type="NCBI Taxonomy" id="13333"/>
    <lineage>
        <taxon>Eukaryota</taxon>
        <taxon>Viridiplantae</taxon>
        <taxon>Streptophyta</taxon>
        <taxon>Embryophyta</taxon>
        <taxon>Tracheophyta</taxon>
        <taxon>Spermatophyta</taxon>
        <taxon>Magnoliopsida</taxon>
        <taxon>Amborellales</taxon>
        <taxon>Amborellaceae</taxon>
        <taxon>Amborella</taxon>
    </lineage>
</organism>
<evidence type="ECO:0000313" key="4">
    <source>
        <dbReference type="Proteomes" id="UP000017836"/>
    </source>
</evidence>
<evidence type="ECO:0000256" key="2">
    <source>
        <dbReference type="SAM" id="SignalP"/>
    </source>
</evidence>